<dbReference type="GO" id="GO:0004797">
    <property type="term" value="F:thymidine kinase activity"/>
    <property type="evidence" value="ECO:0007669"/>
    <property type="project" value="UniProtKB-EC"/>
</dbReference>
<dbReference type="FunFam" id="3.40.50.300:FF:001270">
    <property type="entry name" value="Thymidine kinase"/>
    <property type="match status" value="1"/>
</dbReference>
<sequence>MFSGKTTELFRLTKRHNLAGKRVVIVKYARDTRYDSSMACTHDMNKMEAISAVTLAEVYPEIQQYDVVGIDEGQFFEDLVMHAQELANSGKVVIIAALNGDYRQKPFQNVTMLFSIAEKIDKLSAVCRSCGHSASFTFRKLQSAKREIIGGEEIYQAVCRACVIDLYNQQKAIENDTSICTIISASLNRELSPVKRMVSVENLDANESVNVLCKKRANG</sequence>
<evidence type="ECO:0000256" key="8">
    <source>
        <dbReference type="ARBA" id="ARBA00022840"/>
    </source>
</evidence>
<keyword evidence="14" id="KW-1185">Reference proteome</keyword>
<dbReference type="EC" id="2.7.1.21" evidence="11"/>
<keyword evidence="7" id="KW-0862">Zinc</keyword>
<dbReference type="GO" id="GO:0071897">
    <property type="term" value="P:DNA biosynthetic process"/>
    <property type="evidence" value="ECO:0007669"/>
    <property type="project" value="UniProtKB-KW"/>
</dbReference>
<gene>
    <name evidence="13" type="ORF">DdX_03172</name>
</gene>
<keyword evidence="2 11" id="KW-0237">DNA synthesis</keyword>
<dbReference type="PANTHER" id="PTHR11441:SF0">
    <property type="entry name" value="THYMIDINE KINASE, CYTOSOLIC"/>
    <property type="match status" value="1"/>
</dbReference>
<evidence type="ECO:0000256" key="11">
    <source>
        <dbReference type="RuleBase" id="RU000544"/>
    </source>
</evidence>
<comment type="caution">
    <text evidence="13">The sequence shown here is derived from an EMBL/GenBank/DDBJ whole genome shotgun (WGS) entry which is preliminary data.</text>
</comment>
<evidence type="ECO:0000313" key="13">
    <source>
        <dbReference type="EMBL" id="KAI1726452.1"/>
    </source>
</evidence>
<keyword evidence="3 11" id="KW-0808">Transferase</keyword>
<accession>A0AAD4RCU8</accession>
<evidence type="ECO:0000256" key="3">
    <source>
        <dbReference type="ARBA" id="ARBA00022679"/>
    </source>
</evidence>
<dbReference type="Gene3D" id="3.40.50.300">
    <property type="entry name" value="P-loop containing nucleotide triphosphate hydrolases"/>
    <property type="match status" value="1"/>
</dbReference>
<dbReference type="InterPro" id="IPR027417">
    <property type="entry name" value="P-loop_NTPase"/>
</dbReference>
<evidence type="ECO:0000256" key="4">
    <source>
        <dbReference type="ARBA" id="ARBA00022723"/>
    </source>
</evidence>
<dbReference type="Pfam" id="PF00265">
    <property type="entry name" value="TK"/>
    <property type="match status" value="1"/>
</dbReference>
<comment type="catalytic activity">
    <reaction evidence="10">
        <text>thymidine + ATP = dTMP + ADP + H(+)</text>
        <dbReference type="Rhea" id="RHEA:19129"/>
        <dbReference type="ChEBI" id="CHEBI:15378"/>
        <dbReference type="ChEBI" id="CHEBI:17748"/>
        <dbReference type="ChEBI" id="CHEBI:30616"/>
        <dbReference type="ChEBI" id="CHEBI:63528"/>
        <dbReference type="ChEBI" id="CHEBI:456216"/>
        <dbReference type="EC" id="2.7.1.21"/>
    </reaction>
    <physiologicalReaction direction="left-to-right" evidence="10">
        <dbReference type="Rhea" id="RHEA:19130"/>
    </physiologicalReaction>
</comment>
<evidence type="ECO:0000256" key="2">
    <source>
        <dbReference type="ARBA" id="ARBA00022634"/>
    </source>
</evidence>
<comment type="subunit">
    <text evidence="9">Homotetramer. Tetramerization from dimerization is induced by ATP and increases catalytic efficiency due to a high affinity for thymidine. Tetramerization is inhibited by phosphorylation at Ser-13. Interacts (via the KEN box) with FZR1.</text>
</comment>
<keyword evidence="5 11" id="KW-0547">Nucleotide-binding</keyword>
<dbReference type="GO" id="GO:0046104">
    <property type="term" value="P:thymidine metabolic process"/>
    <property type="evidence" value="ECO:0007669"/>
    <property type="project" value="TreeGrafter"/>
</dbReference>
<dbReference type="GO" id="GO:0046872">
    <property type="term" value="F:metal ion binding"/>
    <property type="evidence" value="ECO:0007669"/>
    <property type="project" value="UniProtKB-KW"/>
</dbReference>
<evidence type="ECO:0000256" key="6">
    <source>
        <dbReference type="ARBA" id="ARBA00022777"/>
    </source>
</evidence>
<dbReference type="SUPFAM" id="SSF52540">
    <property type="entry name" value="P-loop containing nucleoside triphosphate hydrolases"/>
    <property type="match status" value="1"/>
</dbReference>
<dbReference type="Proteomes" id="UP001201812">
    <property type="component" value="Unassembled WGS sequence"/>
</dbReference>
<evidence type="ECO:0000313" key="14">
    <source>
        <dbReference type="Proteomes" id="UP001201812"/>
    </source>
</evidence>
<organism evidence="13 14">
    <name type="scientific">Ditylenchus destructor</name>
    <dbReference type="NCBI Taxonomy" id="166010"/>
    <lineage>
        <taxon>Eukaryota</taxon>
        <taxon>Metazoa</taxon>
        <taxon>Ecdysozoa</taxon>
        <taxon>Nematoda</taxon>
        <taxon>Chromadorea</taxon>
        <taxon>Rhabditida</taxon>
        <taxon>Tylenchina</taxon>
        <taxon>Tylenchomorpha</taxon>
        <taxon>Sphaerularioidea</taxon>
        <taxon>Anguinidae</taxon>
        <taxon>Anguininae</taxon>
        <taxon>Ditylenchus</taxon>
    </lineage>
</organism>
<evidence type="ECO:0000256" key="7">
    <source>
        <dbReference type="ARBA" id="ARBA00022833"/>
    </source>
</evidence>
<evidence type="ECO:0000256" key="5">
    <source>
        <dbReference type="ARBA" id="ARBA00022741"/>
    </source>
</evidence>
<dbReference type="Gene3D" id="3.30.60.20">
    <property type="match status" value="1"/>
</dbReference>
<keyword evidence="8 11" id="KW-0067">ATP-binding</keyword>
<comment type="similarity">
    <text evidence="1 12">Belongs to the thymidine kinase family.</text>
</comment>
<evidence type="ECO:0000256" key="12">
    <source>
        <dbReference type="RuleBase" id="RU004165"/>
    </source>
</evidence>
<evidence type="ECO:0000256" key="10">
    <source>
        <dbReference type="ARBA" id="ARBA00048113"/>
    </source>
</evidence>
<dbReference type="EMBL" id="JAKKPZ010000002">
    <property type="protein sequence ID" value="KAI1726452.1"/>
    <property type="molecule type" value="Genomic_DNA"/>
</dbReference>
<protein>
    <recommendedName>
        <fullName evidence="11">Thymidine kinase</fullName>
        <ecNumber evidence="11">2.7.1.21</ecNumber>
    </recommendedName>
</protein>
<keyword evidence="4" id="KW-0479">Metal-binding</keyword>
<dbReference type="AlphaFoldDB" id="A0AAD4RCU8"/>
<proteinExistence type="inferred from homology"/>
<dbReference type="SUPFAM" id="SSF57716">
    <property type="entry name" value="Glucocorticoid receptor-like (DNA-binding domain)"/>
    <property type="match status" value="1"/>
</dbReference>
<dbReference type="GO" id="GO:0042802">
    <property type="term" value="F:identical protein binding"/>
    <property type="evidence" value="ECO:0007669"/>
    <property type="project" value="UniProtKB-ARBA"/>
</dbReference>
<dbReference type="PANTHER" id="PTHR11441">
    <property type="entry name" value="THYMIDINE KINASE"/>
    <property type="match status" value="1"/>
</dbReference>
<dbReference type="InterPro" id="IPR001267">
    <property type="entry name" value="Thymidine_kinase"/>
</dbReference>
<name>A0AAD4RCU8_9BILA</name>
<evidence type="ECO:0000256" key="9">
    <source>
        <dbReference type="ARBA" id="ARBA00046642"/>
    </source>
</evidence>
<keyword evidence="6 11" id="KW-0418">Kinase</keyword>
<dbReference type="GO" id="GO:0005524">
    <property type="term" value="F:ATP binding"/>
    <property type="evidence" value="ECO:0007669"/>
    <property type="project" value="UniProtKB-KW"/>
</dbReference>
<reference evidence="13" key="1">
    <citation type="submission" date="2022-01" db="EMBL/GenBank/DDBJ databases">
        <title>Genome Sequence Resource for Two Populations of Ditylenchus destructor, the Migratory Endoparasitic Phytonematode.</title>
        <authorList>
            <person name="Zhang H."/>
            <person name="Lin R."/>
            <person name="Xie B."/>
        </authorList>
    </citation>
    <scope>NUCLEOTIDE SEQUENCE</scope>
    <source>
        <strain evidence="13">BazhouSP</strain>
    </source>
</reference>
<evidence type="ECO:0000256" key="1">
    <source>
        <dbReference type="ARBA" id="ARBA00007587"/>
    </source>
</evidence>